<dbReference type="Gene3D" id="3.40.366.10">
    <property type="entry name" value="Malonyl-Coenzyme A Acyl Carrier Protein, domain 2"/>
    <property type="match status" value="1"/>
</dbReference>
<evidence type="ECO:0000256" key="2">
    <source>
        <dbReference type="ARBA" id="ARBA00012873"/>
    </source>
</evidence>
<dbReference type="Gene3D" id="3.40.50.1820">
    <property type="entry name" value="alpha/beta hydrolase"/>
    <property type="match status" value="1"/>
</dbReference>
<dbReference type="Pfam" id="PF00109">
    <property type="entry name" value="ketoacyl-synt"/>
    <property type="match status" value="1"/>
</dbReference>
<evidence type="ECO:0000256" key="9">
    <source>
        <dbReference type="ARBA" id="ARBA00022832"/>
    </source>
</evidence>
<keyword evidence="6" id="KW-0597">Phosphoprotein</keyword>
<evidence type="ECO:0000256" key="14">
    <source>
        <dbReference type="ARBA" id="ARBA00023160"/>
    </source>
</evidence>
<dbReference type="GO" id="GO:0004315">
    <property type="term" value="F:3-oxoacyl-[acyl-carrier-protein] synthase activity"/>
    <property type="evidence" value="ECO:0007669"/>
    <property type="project" value="InterPro"/>
</dbReference>
<evidence type="ECO:0000256" key="17">
    <source>
        <dbReference type="RuleBase" id="RU003694"/>
    </source>
</evidence>
<dbReference type="GO" id="GO:0004312">
    <property type="term" value="F:fatty acid synthase activity"/>
    <property type="evidence" value="ECO:0007669"/>
    <property type="project" value="UniProtKB-EC"/>
</dbReference>
<dbReference type="OrthoDB" id="329835at2759"/>
<keyword evidence="15" id="KW-0511">Multifunctional enzyme</keyword>
<evidence type="ECO:0000256" key="13">
    <source>
        <dbReference type="ARBA" id="ARBA00023098"/>
    </source>
</evidence>
<feature type="domain" description="Ketosynthase family 3 (KS3)" evidence="18">
    <location>
        <begin position="6"/>
        <end position="406"/>
    </location>
</feature>
<accession>A0A210QHL0</accession>
<comment type="similarity">
    <text evidence="17">Belongs to the thiolase-like superfamily. Beta-ketoacyl-ACP synthases family.</text>
</comment>
<dbReference type="GO" id="GO:0016297">
    <property type="term" value="F:fatty acyl-[ACP] hydrolase activity"/>
    <property type="evidence" value="ECO:0007669"/>
    <property type="project" value="UniProtKB-EC"/>
</dbReference>
<dbReference type="STRING" id="6573.A0A210QHL0"/>
<dbReference type="SMART" id="SM00825">
    <property type="entry name" value="PKS_KS"/>
    <property type="match status" value="1"/>
</dbReference>
<evidence type="ECO:0000313" key="20">
    <source>
        <dbReference type="Proteomes" id="UP000242188"/>
    </source>
</evidence>
<evidence type="ECO:0000256" key="6">
    <source>
        <dbReference type="ARBA" id="ARBA00022553"/>
    </source>
</evidence>
<dbReference type="InterPro" id="IPR014030">
    <property type="entry name" value="Ketoacyl_synth_N"/>
</dbReference>
<dbReference type="InterPro" id="IPR020841">
    <property type="entry name" value="PKS_Beta-ketoAc_synthase_dom"/>
</dbReference>
<keyword evidence="8" id="KW-0378">Hydrolase</keyword>
<evidence type="ECO:0000256" key="3">
    <source>
        <dbReference type="ARBA" id="ARBA00018769"/>
    </source>
</evidence>
<evidence type="ECO:0000256" key="10">
    <source>
        <dbReference type="ARBA" id="ARBA00022857"/>
    </source>
</evidence>
<gene>
    <name evidence="19" type="ORF">KP79_PYT14499</name>
</gene>
<dbReference type="GO" id="GO:0006633">
    <property type="term" value="P:fatty acid biosynthetic process"/>
    <property type="evidence" value="ECO:0007669"/>
    <property type="project" value="UniProtKB-KW"/>
</dbReference>
<keyword evidence="5" id="KW-0444">Lipid biosynthesis</keyword>
<dbReference type="EC" id="3.1.2.14" evidence="1"/>
<dbReference type="SUPFAM" id="SSF53901">
    <property type="entry name" value="Thiolase-like"/>
    <property type="match status" value="1"/>
</dbReference>
<evidence type="ECO:0000256" key="15">
    <source>
        <dbReference type="ARBA" id="ARBA00023268"/>
    </source>
</evidence>
<evidence type="ECO:0000256" key="4">
    <source>
        <dbReference type="ARBA" id="ARBA00022450"/>
    </source>
</evidence>
<dbReference type="Pfam" id="PF16197">
    <property type="entry name" value="KAsynt_C_assoc"/>
    <property type="match status" value="1"/>
</dbReference>
<evidence type="ECO:0000256" key="16">
    <source>
        <dbReference type="ARBA" id="ARBA00044883"/>
    </source>
</evidence>
<dbReference type="Pfam" id="PF02801">
    <property type="entry name" value="Ketoacyl-synt_C"/>
    <property type="match status" value="1"/>
</dbReference>
<reference evidence="19 20" key="1">
    <citation type="journal article" date="2017" name="Nat. Ecol. Evol.">
        <title>Scallop genome provides insights into evolution of bilaterian karyotype and development.</title>
        <authorList>
            <person name="Wang S."/>
            <person name="Zhang J."/>
            <person name="Jiao W."/>
            <person name="Li J."/>
            <person name="Xun X."/>
            <person name="Sun Y."/>
            <person name="Guo X."/>
            <person name="Huan P."/>
            <person name="Dong B."/>
            <person name="Zhang L."/>
            <person name="Hu X."/>
            <person name="Sun X."/>
            <person name="Wang J."/>
            <person name="Zhao C."/>
            <person name="Wang Y."/>
            <person name="Wang D."/>
            <person name="Huang X."/>
            <person name="Wang R."/>
            <person name="Lv J."/>
            <person name="Li Y."/>
            <person name="Zhang Z."/>
            <person name="Liu B."/>
            <person name="Lu W."/>
            <person name="Hui Y."/>
            <person name="Liang J."/>
            <person name="Zhou Z."/>
            <person name="Hou R."/>
            <person name="Li X."/>
            <person name="Liu Y."/>
            <person name="Li H."/>
            <person name="Ning X."/>
            <person name="Lin Y."/>
            <person name="Zhao L."/>
            <person name="Xing Q."/>
            <person name="Dou J."/>
            <person name="Li Y."/>
            <person name="Mao J."/>
            <person name="Guo H."/>
            <person name="Dou H."/>
            <person name="Li T."/>
            <person name="Mu C."/>
            <person name="Jiang W."/>
            <person name="Fu Q."/>
            <person name="Fu X."/>
            <person name="Miao Y."/>
            <person name="Liu J."/>
            <person name="Yu Q."/>
            <person name="Li R."/>
            <person name="Liao H."/>
            <person name="Li X."/>
            <person name="Kong Y."/>
            <person name="Jiang Z."/>
            <person name="Chourrout D."/>
            <person name="Li R."/>
            <person name="Bao Z."/>
        </authorList>
    </citation>
    <scope>NUCLEOTIDE SEQUENCE [LARGE SCALE GENOMIC DNA]</scope>
    <source>
        <strain evidence="19 20">PY_sf001</strain>
    </source>
</reference>
<keyword evidence="4" id="KW-0596">Phosphopantetheine</keyword>
<dbReference type="SUPFAM" id="SSF52151">
    <property type="entry name" value="FabD/lysophospholipase-like"/>
    <property type="match status" value="1"/>
</dbReference>
<dbReference type="Proteomes" id="UP000242188">
    <property type="component" value="Unassembled WGS sequence"/>
</dbReference>
<dbReference type="Pfam" id="PF00975">
    <property type="entry name" value="Thioesterase"/>
    <property type="match status" value="1"/>
</dbReference>
<dbReference type="CDD" id="cd00833">
    <property type="entry name" value="PKS"/>
    <property type="match status" value="1"/>
</dbReference>
<dbReference type="SUPFAM" id="SSF53474">
    <property type="entry name" value="alpha/beta-Hydrolases"/>
    <property type="match status" value="1"/>
</dbReference>
<comment type="caution">
    <text evidence="19">The sequence shown here is derived from an EMBL/GenBank/DDBJ whole genome shotgun (WGS) entry which is preliminary data.</text>
</comment>
<keyword evidence="20" id="KW-1185">Reference proteome</keyword>
<keyword evidence="11" id="KW-0560">Oxidoreductase</keyword>
<organism evidence="19 20">
    <name type="scientific">Mizuhopecten yessoensis</name>
    <name type="common">Japanese scallop</name>
    <name type="synonym">Patinopecten yessoensis</name>
    <dbReference type="NCBI Taxonomy" id="6573"/>
    <lineage>
        <taxon>Eukaryota</taxon>
        <taxon>Metazoa</taxon>
        <taxon>Spiralia</taxon>
        <taxon>Lophotrochozoa</taxon>
        <taxon>Mollusca</taxon>
        <taxon>Bivalvia</taxon>
        <taxon>Autobranchia</taxon>
        <taxon>Pteriomorphia</taxon>
        <taxon>Pectinida</taxon>
        <taxon>Pectinoidea</taxon>
        <taxon>Pectinidae</taxon>
        <taxon>Mizuhopecten</taxon>
    </lineage>
</organism>
<dbReference type="InterPro" id="IPR032821">
    <property type="entry name" value="PKS_assoc"/>
</dbReference>
<dbReference type="InterPro" id="IPR016039">
    <property type="entry name" value="Thiolase-like"/>
</dbReference>
<evidence type="ECO:0000256" key="5">
    <source>
        <dbReference type="ARBA" id="ARBA00022516"/>
    </source>
</evidence>
<protein>
    <recommendedName>
        <fullName evidence="3">Fatty acid synthase</fullName>
        <ecNumber evidence="2">2.3.1.85</ecNumber>
        <ecNumber evidence="1">3.1.2.14</ecNumber>
    </recommendedName>
</protein>
<dbReference type="InterPro" id="IPR018201">
    <property type="entry name" value="Ketoacyl_synth_AS"/>
</dbReference>
<dbReference type="Gene3D" id="3.30.70.3290">
    <property type="match status" value="1"/>
</dbReference>
<evidence type="ECO:0000259" key="18">
    <source>
        <dbReference type="PROSITE" id="PS52004"/>
    </source>
</evidence>
<dbReference type="InterPro" id="IPR029058">
    <property type="entry name" value="AB_hydrolase_fold"/>
</dbReference>
<dbReference type="InterPro" id="IPR001227">
    <property type="entry name" value="Ac_transferase_dom_sf"/>
</dbReference>
<evidence type="ECO:0000256" key="11">
    <source>
        <dbReference type="ARBA" id="ARBA00023002"/>
    </source>
</evidence>
<evidence type="ECO:0000256" key="8">
    <source>
        <dbReference type="ARBA" id="ARBA00022801"/>
    </source>
</evidence>
<dbReference type="Gene3D" id="3.90.180.10">
    <property type="entry name" value="Medium-chain alcohol dehydrogenases, catalytic domain"/>
    <property type="match status" value="1"/>
</dbReference>
<sequence length="1870" mass="207388">MHVTDDCKSLIAGIACRLPKSSNLQEFWENLIESRDMIDKTRFPEGLDGVPPRAGLIPDIDKFDAGYFGFTDIEADSMNVMLRHLLEVTYECVLDSGLQEKTLQDNVTGLYLACFLPDTDPIETTKYSKSKLCTTTPLLTGQMTSYFGWKGPAVSVDTACSSSLSALEMADTDLKTGRCQFAVVASVNVIINPVYLQQMAILGMLNPTGESKVFDRDAGGYVRAEGVAAIILTRKENLCRHIYSTLVDVMTNCDGYTPEGISYPNNLTQKKLLEAIYKRAGVDSDQLAYMELHSTGTKVGDKVEVGAVTDVLCPGRSTSLPIGSVKGNMGHSEATAGLASLMKCLLVARYRKIPPQLNYVNPNPRIPAVSEGKVTIINQVTPLEDGYIGLNSFGFGGANGHLILKPYRKDRKENDQKLCLLPYKARTLEEVEAICRLSESDLSSRIDLHGLLAGSILSHDKKRPIKGYLISSRHTEGLICGRTVVEQDQRETKVGKIGLFLPNFVWDPVVLDKDVLDIPGFLTSLQKSQQSLTEKLGWSFSLVDKIGCDELLTTITAENVCVSIAAQIGIVDCIKECGVPISYVGASGLSEITAGYVDGCLTREQCLHVALVLGKALQDFGSKQELPDKIYKVHLPLEMVYLLGPKIKVLASPSMETSIILVSGQYSNQILKDIHEKGGFYKELQQKIPFHSHYMMDCFNSLTHTLEDIIKYPKQSSSRFLQRKHDFLPGLESRSVAFSAKYLSEMLTRPCAPFKAALPDDMVMVNINLSGQSEEAEETIIDADPRQKLTNIPLESDPVSVLRALGELYLHGHDIKVAHLYKTEFPLDVSAPAVSPVIRWNHATSWYVPEWHEFFNKVKDVGVPTYIIDTKDTEEMTTPMALLLYHTWRAITQRHKALTKDNIVAVEIQSLAVHNEELWNVDLMSGAAINIQELQKNFTITNQGLVLLTGSFKVHTQKIELPRIPGFDLDINQNVDVREEEEEIQKTEILWEDSWLDFINTALEFAVQSLVGPLTRVIIHPDGHSKEVESCANILTVAERLTGLCKAGNGLVLQTLVTKAQRELQANHSRKVNITDGEHTVVNMAMAYGVQGSGQSFDQVLLYQGTNSLKDTNVIGIVLITDEEMLCREIPIDKEMTLDELQQLTPYILAHYITTNVAEVKQGDKVLVSHPIDTVAVYIMAIVEELGGVIFVSSYDAEIRQMLDRVFPYARILPGSKIVSNVKSVTQGEGCDICVKFTSGELDEVLSLVSHSGKMIQCSPMLDTESLDLGFLSRNASVKLPTMTEAFKILMEKSLEDIDEMLCDLKHGNVVKLTAEGFPEDKGLLYSLEEHASFVSPVPFPKLLTVLEEPRIGLMESFEEMVTADVMAMEKLHNFVMSKPKDYSLAEMGLNSSRDGLNAAMNPTPSLNSAEYPSKTPDICIISLTNISFECSPPGHPTPHPAKFRRKPTVDTKMTSTPMITITHSEDKVDNLHESYIEPNAPILAPMSKKLQVKGAKGPNFLSPLSLSGISNFQPKKLKTRQVDLLFVGPPRTPLTPAVHNILTPNSQESTIVPLNSIQSGAKEVVFMIHPITGKLTLLKKLGENLISPVYGIQRTNTTPRDSIHSVASYYLNAIQMMGPRDDHYIIGYSFGAIVAIEMAIQLQACGKKVADLILLDGAPNLLHSQMQDNEQLRSKGKTDDQISTMFEVGSLLSYMYMFKAMENPSLTKKILANLPSQQARIDTAVDMTFGNVTIGASPRHTKWLTAKHKILKKLKEPVEDHAKYGMAEAAQELVRLKRIEAASDHIKSIKMVYNFRAHHNRQFNGNIYLLRIKSDPQFLTHHLSPDYDLHDWCTGKVQIKFYEGTHESFLSGINAPNVARDITEILAKL</sequence>
<dbReference type="PANTHER" id="PTHR43775">
    <property type="entry name" value="FATTY ACID SYNTHASE"/>
    <property type="match status" value="1"/>
</dbReference>
<name>A0A210QHL0_MIZYE</name>
<proteinExistence type="inferred from homology"/>
<dbReference type="PANTHER" id="PTHR43775:SF7">
    <property type="entry name" value="FATTY ACID SYNTHASE"/>
    <property type="match status" value="1"/>
</dbReference>
<dbReference type="InterPro" id="IPR001031">
    <property type="entry name" value="Thioesterase"/>
</dbReference>
<keyword evidence="10" id="KW-0521">NADP</keyword>
<dbReference type="PROSITE" id="PS00498">
    <property type="entry name" value="TYROSINASE_2"/>
    <property type="match status" value="1"/>
</dbReference>
<evidence type="ECO:0000256" key="1">
    <source>
        <dbReference type="ARBA" id="ARBA00012480"/>
    </source>
</evidence>
<dbReference type="Gene3D" id="3.40.47.10">
    <property type="match status" value="1"/>
</dbReference>
<keyword evidence="14" id="KW-0275">Fatty acid biosynthesis</keyword>
<keyword evidence="7 17" id="KW-0808">Transferase</keyword>
<dbReference type="EMBL" id="NEDP02003643">
    <property type="protein sequence ID" value="OWF48220.1"/>
    <property type="molecule type" value="Genomic_DNA"/>
</dbReference>
<dbReference type="InterPro" id="IPR016035">
    <property type="entry name" value="Acyl_Trfase/lysoPLipase"/>
</dbReference>
<dbReference type="InterPro" id="IPR014031">
    <property type="entry name" value="Ketoacyl_synth_C"/>
</dbReference>
<dbReference type="GO" id="GO:0016491">
    <property type="term" value="F:oxidoreductase activity"/>
    <property type="evidence" value="ECO:0007669"/>
    <property type="project" value="UniProtKB-KW"/>
</dbReference>
<dbReference type="EC" id="2.3.1.85" evidence="2"/>
<keyword evidence="12" id="KW-0520">NAD</keyword>
<dbReference type="InterPro" id="IPR050091">
    <property type="entry name" value="PKS_NRPS_Biosynth_Enz"/>
</dbReference>
<keyword evidence="9" id="KW-0276">Fatty acid metabolism</keyword>
<dbReference type="PROSITE" id="PS00606">
    <property type="entry name" value="KS3_1"/>
    <property type="match status" value="1"/>
</dbReference>
<evidence type="ECO:0000256" key="12">
    <source>
        <dbReference type="ARBA" id="ARBA00023027"/>
    </source>
</evidence>
<dbReference type="InterPro" id="IPR002227">
    <property type="entry name" value="Tyrosinase_Cu-bd"/>
</dbReference>
<dbReference type="PROSITE" id="PS52004">
    <property type="entry name" value="KS3_2"/>
    <property type="match status" value="1"/>
</dbReference>
<keyword evidence="13" id="KW-0443">Lipid metabolism</keyword>
<evidence type="ECO:0000256" key="7">
    <source>
        <dbReference type="ARBA" id="ARBA00022679"/>
    </source>
</evidence>
<evidence type="ECO:0000313" key="19">
    <source>
        <dbReference type="EMBL" id="OWF48220.1"/>
    </source>
</evidence>
<comment type="catalytic activity">
    <reaction evidence="16">
        <text>acetyl-CoA + n malonyl-CoA + 2n NADPH + 2n H(+) = a long-chain fatty acid + (n+1) CoA + n CO2 + 2n NADP(+).</text>
        <dbReference type="EC" id="2.3.1.85"/>
    </reaction>
</comment>